<protein>
    <submittedName>
        <fullName evidence="1">Uncharacterized protein</fullName>
    </submittedName>
</protein>
<keyword evidence="2" id="KW-1185">Reference proteome</keyword>
<dbReference type="Proteomes" id="UP000784294">
    <property type="component" value="Unassembled WGS sequence"/>
</dbReference>
<evidence type="ECO:0000313" key="2">
    <source>
        <dbReference type="Proteomes" id="UP000784294"/>
    </source>
</evidence>
<accession>A0A448X730</accession>
<dbReference type="AlphaFoldDB" id="A0A448X730"/>
<comment type="caution">
    <text evidence="1">The sequence shown here is derived from an EMBL/GenBank/DDBJ whole genome shotgun (WGS) entry which is preliminary data.</text>
</comment>
<name>A0A448X730_9PLAT</name>
<organism evidence="1 2">
    <name type="scientific">Protopolystoma xenopodis</name>
    <dbReference type="NCBI Taxonomy" id="117903"/>
    <lineage>
        <taxon>Eukaryota</taxon>
        <taxon>Metazoa</taxon>
        <taxon>Spiralia</taxon>
        <taxon>Lophotrochozoa</taxon>
        <taxon>Platyhelminthes</taxon>
        <taxon>Monogenea</taxon>
        <taxon>Polyopisthocotylea</taxon>
        <taxon>Polystomatidea</taxon>
        <taxon>Polystomatidae</taxon>
        <taxon>Protopolystoma</taxon>
    </lineage>
</organism>
<evidence type="ECO:0000313" key="1">
    <source>
        <dbReference type="EMBL" id="VEL29817.1"/>
    </source>
</evidence>
<gene>
    <name evidence="1" type="ORF">PXEA_LOCUS23257</name>
</gene>
<dbReference type="EMBL" id="CAAALY010106475">
    <property type="protein sequence ID" value="VEL29817.1"/>
    <property type="molecule type" value="Genomic_DNA"/>
</dbReference>
<sequence>MSKSAQAVREIIAELPLFQSHVHQVFLKELCSIDNLTKEYEMGKRLALIEIHTCPVTQGRYNVVLLSSLHTTVVV</sequence>
<reference evidence="1" key="1">
    <citation type="submission" date="2018-11" db="EMBL/GenBank/DDBJ databases">
        <authorList>
            <consortium name="Pathogen Informatics"/>
        </authorList>
    </citation>
    <scope>NUCLEOTIDE SEQUENCE</scope>
</reference>
<proteinExistence type="predicted"/>